<name>A0ABW5CAX4_9PROT</name>
<dbReference type="Proteomes" id="UP001597296">
    <property type="component" value="Unassembled WGS sequence"/>
</dbReference>
<organism evidence="1 2">
    <name type="scientific">Phaeospirillum tilakii</name>
    <dbReference type="NCBI Taxonomy" id="741673"/>
    <lineage>
        <taxon>Bacteria</taxon>
        <taxon>Pseudomonadati</taxon>
        <taxon>Pseudomonadota</taxon>
        <taxon>Alphaproteobacteria</taxon>
        <taxon>Rhodospirillales</taxon>
        <taxon>Rhodospirillaceae</taxon>
        <taxon>Phaeospirillum</taxon>
    </lineage>
</organism>
<protein>
    <submittedName>
        <fullName evidence="1">Uncharacterized protein</fullName>
    </submittedName>
</protein>
<evidence type="ECO:0000313" key="1">
    <source>
        <dbReference type="EMBL" id="MFD2234399.1"/>
    </source>
</evidence>
<dbReference type="RefSeq" id="WP_377316577.1">
    <property type="nucleotide sequence ID" value="NZ_JBHUIY010000021.1"/>
</dbReference>
<keyword evidence="2" id="KW-1185">Reference proteome</keyword>
<dbReference type="EMBL" id="JBHUIY010000021">
    <property type="protein sequence ID" value="MFD2234399.1"/>
    <property type="molecule type" value="Genomic_DNA"/>
</dbReference>
<comment type="caution">
    <text evidence="1">The sequence shown here is derived from an EMBL/GenBank/DDBJ whole genome shotgun (WGS) entry which is preliminary data.</text>
</comment>
<gene>
    <name evidence="1" type="ORF">ACFSNB_11340</name>
</gene>
<evidence type="ECO:0000313" key="2">
    <source>
        <dbReference type="Proteomes" id="UP001597296"/>
    </source>
</evidence>
<accession>A0ABW5CAX4</accession>
<proteinExistence type="predicted"/>
<reference evidence="2" key="1">
    <citation type="journal article" date="2019" name="Int. J. Syst. Evol. Microbiol.">
        <title>The Global Catalogue of Microorganisms (GCM) 10K type strain sequencing project: providing services to taxonomists for standard genome sequencing and annotation.</title>
        <authorList>
            <consortium name="The Broad Institute Genomics Platform"/>
            <consortium name="The Broad Institute Genome Sequencing Center for Infectious Disease"/>
            <person name="Wu L."/>
            <person name="Ma J."/>
        </authorList>
    </citation>
    <scope>NUCLEOTIDE SEQUENCE [LARGE SCALE GENOMIC DNA]</scope>
    <source>
        <strain evidence="2">KCTC 15012</strain>
    </source>
</reference>
<sequence length="266" mass="29556">MGEAGPDQLRKTTNVVLDALVQAAERAAGGRPLPVPLLIEIVAGLKQSAAFDDFYQRSYAEIAAQAASAEIDSRRTNAFGRLILHPLDPLFETGRLDRALIANLFNFLHLALGEEADAHAALCRDRIAALREELGPSFTWDVFYDDGAIKAVYWKVLLRIAESFRRFELRREWFIKLMQHRQNTVSLGSNAFYAVEHDPAAEPIPFEEGEFALLLHAWFDPLEDLSPRDQLAFRQACGKAPRELIGPFLTRLAACRVPVAPAGSGC</sequence>